<protein>
    <submittedName>
        <fullName evidence="3">Alpha/beta-hydrolase</fullName>
    </submittedName>
</protein>
<dbReference type="Pfam" id="PF07859">
    <property type="entry name" value="Abhydrolase_3"/>
    <property type="match status" value="1"/>
</dbReference>
<name>A0A2H3JP28_WOLCO</name>
<dbReference type="GO" id="GO:0016787">
    <property type="term" value="F:hydrolase activity"/>
    <property type="evidence" value="ECO:0007669"/>
    <property type="project" value="UniProtKB-KW"/>
</dbReference>
<gene>
    <name evidence="3" type="ORF">WOLCODRAFT_138686</name>
</gene>
<evidence type="ECO:0000313" key="3">
    <source>
        <dbReference type="EMBL" id="PCH43942.1"/>
    </source>
</evidence>
<dbReference type="OrthoDB" id="2152029at2759"/>
<dbReference type="PANTHER" id="PTHR48081:SF8">
    <property type="entry name" value="ALPHA_BETA HYDROLASE FOLD-3 DOMAIN-CONTAINING PROTEIN-RELATED"/>
    <property type="match status" value="1"/>
</dbReference>
<dbReference type="PANTHER" id="PTHR48081">
    <property type="entry name" value="AB HYDROLASE SUPERFAMILY PROTEIN C4A8.06C"/>
    <property type="match status" value="1"/>
</dbReference>
<keyword evidence="1 3" id="KW-0378">Hydrolase</keyword>
<dbReference type="OMA" id="SLWVQYR"/>
<dbReference type="InterPro" id="IPR050300">
    <property type="entry name" value="GDXG_lipolytic_enzyme"/>
</dbReference>
<keyword evidence="4" id="KW-1185">Reference proteome</keyword>
<proteinExistence type="predicted"/>
<dbReference type="EMBL" id="KB468146">
    <property type="protein sequence ID" value="PCH43942.1"/>
    <property type="molecule type" value="Genomic_DNA"/>
</dbReference>
<evidence type="ECO:0000259" key="2">
    <source>
        <dbReference type="Pfam" id="PF07859"/>
    </source>
</evidence>
<dbReference type="InterPro" id="IPR029058">
    <property type="entry name" value="AB_hydrolase_fold"/>
</dbReference>
<dbReference type="STRING" id="742152.A0A2H3JP28"/>
<dbReference type="AlphaFoldDB" id="A0A2H3JP28"/>
<feature type="domain" description="Alpha/beta hydrolase fold-3" evidence="2">
    <location>
        <begin position="142"/>
        <end position="361"/>
    </location>
</feature>
<organism evidence="3 4">
    <name type="scientific">Wolfiporia cocos (strain MD-104)</name>
    <name type="common">Brown rot fungus</name>
    <dbReference type="NCBI Taxonomy" id="742152"/>
    <lineage>
        <taxon>Eukaryota</taxon>
        <taxon>Fungi</taxon>
        <taxon>Dikarya</taxon>
        <taxon>Basidiomycota</taxon>
        <taxon>Agaricomycotina</taxon>
        <taxon>Agaricomycetes</taxon>
        <taxon>Polyporales</taxon>
        <taxon>Phaeolaceae</taxon>
        <taxon>Wolfiporia</taxon>
    </lineage>
</organism>
<dbReference type="Proteomes" id="UP000218811">
    <property type="component" value="Unassembled WGS sequence"/>
</dbReference>
<dbReference type="SUPFAM" id="SSF53474">
    <property type="entry name" value="alpha/beta-Hydrolases"/>
    <property type="match status" value="1"/>
</dbReference>
<dbReference type="Gene3D" id="3.40.50.1820">
    <property type="entry name" value="alpha/beta hydrolase"/>
    <property type="match status" value="1"/>
</dbReference>
<reference evidence="3 4" key="1">
    <citation type="journal article" date="2012" name="Science">
        <title>The Paleozoic origin of enzymatic lignin decomposition reconstructed from 31 fungal genomes.</title>
        <authorList>
            <person name="Floudas D."/>
            <person name="Binder M."/>
            <person name="Riley R."/>
            <person name="Barry K."/>
            <person name="Blanchette R.A."/>
            <person name="Henrissat B."/>
            <person name="Martinez A.T."/>
            <person name="Otillar R."/>
            <person name="Spatafora J.W."/>
            <person name="Yadav J.S."/>
            <person name="Aerts A."/>
            <person name="Benoit I."/>
            <person name="Boyd A."/>
            <person name="Carlson A."/>
            <person name="Copeland A."/>
            <person name="Coutinho P.M."/>
            <person name="de Vries R.P."/>
            <person name="Ferreira P."/>
            <person name="Findley K."/>
            <person name="Foster B."/>
            <person name="Gaskell J."/>
            <person name="Glotzer D."/>
            <person name="Gorecki P."/>
            <person name="Heitman J."/>
            <person name="Hesse C."/>
            <person name="Hori C."/>
            <person name="Igarashi K."/>
            <person name="Jurgens J.A."/>
            <person name="Kallen N."/>
            <person name="Kersten P."/>
            <person name="Kohler A."/>
            <person name="Kuees U."/>
            <person name="Kumar T.K.A."/>
            <person name="Kuo A."/>
            <person name="LaButti K."/>
            <person name="Larrondo L.F."/>
            <person name="Lindquist E."/>
            <person name="Ling A."/>
            <person name="Lombard V."/>
            <person name="Lucas S."/>
            <person name="Lundell T."/>
            <person name="Martin R."/>
            <person name="McLaughlin D.J."/>
            <person name="Morgenstern I."/>
            <person name="Morin E."/>
            <person name="Murat C."/>
            <person name="Nagy L.G."/>
            <person name="Nolan M."/>
            <person name="Ohm R.A."/>
            <person name="Patyshakuliyeva A."/>
            <person name="Rokas A."/>
            <person name="Ruiz-Duenas F.J."/>
            <person name="Sabat G."/>
            <person name="Salamov A."/>
            <person name="Samejima M."/>
            <person name="Schmutz J."/>
            <person name="Slot J.C."/>
            <person name="St John F."/>
            <person name="Stenlid J."/>
            <person name="Sun H."/>
            <person name="Sun S."/>
            <person name="Syed K."/>
            <person name="Tsang A."/>
            <person name="Wiebenga A."/>
            <person name="Young D."/>
            <person name="Pisabarro A."/>
            <person name="Eastwood D.C."/>
            <person name="Martin F."/>
            <person name="Cullen D."/>
            <person name="Grigoriev I.V."/>
            <person name="Hibbett D.S."/>
        </authorList>
    </citation>
    <scope>NUCLEOTIDE SEQUENCE [LARGE SCALE GENOMIC DNA]</scope>
    <source>
        <strain evidence="3 4">MD-104</strain>
    </source>
</reference>
<dbReference type="InterPro" id="IPR013094">
    <property type="entry name" value="AB_hydrolase_3"/>
</dbReference>
<evidence type="ECO:0000256" key="1">
    <source>
        <dbReference type="ARBA" id="ARBA00022801"/>
    </source>
</evidence>
<sequence length="396" mass="44058">MVHELRKQPLRSVYLGAQRVYTEIARVPSWVLSNLPKPRRPRPSWSLRKCVQVLKLRLYSEFGLIAEKAGPAHWWPTHRAIVEGPGVKEVWLNPNLSIIHGTVKEWAAAASVEQTRIPGYWIDKLGSDTPAGEKPASDERVILYLHGGGYISASAHPDNLWATVPRTVLSYTNPFPTALIDAIAGYNYLINEVGFSPERIILLGDSAGGNLALALARYLVENATALSKDLNFGADGTPPDYDMILLSPWSDLGTSHETPGSASIDCPYEYLADVRTGVFAHARRAYSASLGFSATDTNAYLSPASGSVDAGFKGFPRTYIELGYAERFVDMRRTLYDRMVRDMGESRVGYYEVRDAIHDYLLFPFEEKQTKEVMQKLDRWLADRIVGITGTEDQSA</sequence>
<evidence type="ECO:0000313" key="4">
    <source>
        <dbReference type="Proteomes" id="UP000218811"/>
    </source>
</evidence>
<accession>A0A2H3JP28</accession>